<dbReference type="Gene3D" id="1.10.418.50">
    <property type="entry name" value="Microtubule-binding protein MIP-T3"/>
    <property type="match status" value="1"/>
</dbReference>
<comment type="similarity">
    <text evidence="9">Belongs to the TRAF3IP1 family.</text>
</comment>
<accession>A0A024FZT1</accession>
<dbReference type="Pfam" id="PF13499">
    <property type="entry name" value="EF-hand_7"/>
    <property type="match status" value="1"/>
</dbReference>
<dbReference type="GO" id="GO:0060271">
    <property type="term" value="P:cilium assembly"/>
    <property type="evidence" value="ECO:0007669"/>
    <property type="project" value="TreeGrafter"/>
</dbReference>
<dbReference type="InterPro" id="IPR018799">
    <property type="entry name" value="TRAF3IP1"/>
</dbReference>
<evidence type="ECO:0000256" key="9">
    <source>
        <dbReference type="ARBA" id="ARBA00043971"/>
    </source>
</evidence>
<organism evidence="12 13">
    <name type="scientific">Albugo candida</name>
    <dbReference type="NCBI Taxonomy" id="65357"/>
    <lineage>
        <taxon>Eukaryota</taxon>
        <taxon>Sar</taxon>
        <taxon>Stramenopiles</taxon>
        <taxon>Oomycota</taxon>
        <taxon>Peronosporomycetes</taxon>
        <taxon>Albuginales</taxon>
        <taxon>Albuginaceae</taxon>
        <taxon>Albugo</taxon>
    </lineage>
</organism>
<evidence type="ECO:0000259" key="11">
    <source>
        <dbReference type="PROSITE" id="PS50222"/>
    </source>
</evidence>
<dbReference type="GO" id="GO:0008017">
    <property type="term" value="F:microtubule binding"/>
    <property type="evidence" value="ECO:0007669"/>
    <property type="project" value="InterPro"/>
</dbReference>
<dbReference type="SUPFAM" id="SSF47473">
    <property type="entry name" value="EF-hand"/>
    <property type="match status" value="1"/>
</dbReference>
<keyword evidence="4" id="KW-0970">Cilium biogenesis/degradation</keyword>
<evidence type="ECO:0000256" key="1">
    <source>
        <dbReference type="ARBA" id="ARBA00004120"/>
    </source>
</evidence>
<protein>
    <recommendedName>
        <fullName evidence="11">EF-hand domain-containing protein</fullName>
    </recommendedName>
</protein>
<dbReference type="InterPro" id="IPR002048">
    <property type="entry name" value="EF_hand_dom"/>
</dbReference>
<keyword evidence="3" id="KW-0963">Cytoplasm</keyword>
<feature type="compositionally biased region" description="Basic residues" evidence="10">
    <location>
        <begin position="325"/>
        <end position="334"/>
    </location>
</feature>
<evidence type="ECO:0000256" key="7">
    <source>
        <dbReference type="ARBA" id="ARBA00023212"/>
    </source>
</evidence>
<dbReference type="Proteomes" id="UP000053237">
    <property type="component" value="Unassembled WGS sequence"/>
</dbReference>
<comment type="subcellular location">
    <subcellularLocation>
        <location evidence="2">Cytoplasm</location>
        <location evidence="2">Cytoskeleton</location>
        <location evidence="2">Cilium axoneme</location>
    </subcellularLocation>
    <subcellularLocation>
        <location evidence="1">Cytoplasm</location>
        <location evidence="1">Cytoskeleton</location>
        <location evidence="1">Cilium basal body</location>
    </subcellularLocation>
</comment>
<evidence type="ECO:0000256" key="8">
    <source>
        <dbReference type="ARBA" id="ARBA00023273"/>
    </source>
</evidence>
<dbReference type="PROSITE" id="PS50222">
    <property type="entry name" value="EF_HAND_2"/>
    <property type="match status" value="3"/>
</dbReference>
<dbReference type="PROSITE" id="PS00018">
    <property type="entry name" value="EF_HAND_1"/>
    <property type="match status" value="1"/>
</dbReference>
<dbReference type="InterPro" id="IPR018247">
    <property type="entry name" value="EF_Hand_1_Ca_BS"/>
</dbReference>
<dbReference type="GO" id="GO:0070507">
    <property type="term" value="P:regulation of microtubule cytoskeleton organization"/>
    <property type="evidence" value="ECO:0007669"/>
    <property type="project" value="TreeGrafter"/>
</dbReference>
<dbReference type="GO" id="GO:0036064">
    <property type="term" value="C:ciliary basal body"/>
    <property type="evidence" value="ECO:0007669"/>
    <property type="project" value="TreeGrafter"/>
</dbReference>
<dbReference type="Gene3D" id="1.10.238.10">
    <property type="entry name" value="EF-hand"/>
    <property type="match status" value="1"/>
</dbReference>
<dbReference type="EMBL" id="CAIX01000005">
    <property type="protein sequence ID" value="CCI40016.1"/>
    <property type="molecule type" value="Genomic_DNA"/>
</dbReference>
<keyword evidence="5" id="KW-0106">Calcium</keyword>
<keyword evidence="8" id="KW-0966">Cell projection</keyword>
<dbReference type="InParanoid" id="A0A024FZT1"/>
<feature type="domain" description="EF-hand" evidence="11">
    <location>
        <begin position="584"/>
        <end position="619"/>
    </location>
</feature>
<evidence type="ECO:0000256" key="6">
    <source>
        <dbReference type="ARBA" id="ARBA00023054"/>
    </source>
</evidence>
<comment type="caution">
    <text evidence="12">The sequence shown here is derived from an EMBL/GenBank/DDBJ whole genome shotgun (WGS) entry which is preliminary data.</text>
</comment>
<dbReference type="SMART" id="SM00054">
    <property type="entry name" value="EFh"/>
    <property type="match status" value="3"/>
</dbReference>
<keyword evidence="6" id="KW-0175">Coiled coil</keyword>
<dbReference type="GO" id="GO:0030992">
    <property type="term" value="C:intraciliary transport particle B"/>
    <property type="evidence" value="ECO:0007669"/>
    <property type="project" value="TreeGrafter"/>
</dbReference>
<dbReference type="Pfam" id="PF10243">
    <property type="entry name" value="MIP-T3"/>
    <property type="match status" value="1"/>
</dbReference>
<evidence type="ECO:0000256" key="3">
    <source>
        <dbReference type="ARBA" id="ARBA00022490"/>
    </source>
</evidence>
<dbReference type="OrthoDB" id="26525at2759"/>
<dbReference type="PANTHER" id="PTHR31363:SF0">
    <property type="entry name" value="TRAF3-INTERACTING PROTEIN 1"/>
    <property type="match status" value="1"/>
</dbReference>
<evidence type="ECO:0000256" key="2">
    <source>
        <dbReference type="ARBA" id="ARBA00004430"/>
    </source>
</evidence>
<dbReference type="PANTHER" id="PTHR31363">
    <property type="entry name" value="TRAF3-INTERACTING PROTEIN 1"/>
    <property type="match status" value="1"/>
</dbReference>
<evidence type="ECO:0000256" key="4">
    <source>
        <dbReference type="ARBA" id="ARBA00022794"/>
    </source>
</evidence>
<dbReference type="STRING" id="65357.A0A024FZT1"/>
<dbReference type="PROSITE" id="PS50096">
    <property type="entry name" value="IQ"/>
    <property type="match status" value="1"/>
</dbReference>
<evidence type="ECO:0000256" key="5">
    <source>
        <dbReference type="ARBA" id="ARBA00022837"/>
    </source>
</evidence>
<dbReference type="InterPro" id="IPR040468">
    <property type="entry name" value="TRAF3IP1_N"/>
</dbReference>
<dbReference type="GO" id="GO:0005930">
    <property type="term" value="C:axoneme"/>
    <property type="evidence" value="ECO:0007669"/>
    <property type="project" value="UniProtKB-SubCell"/>
</dbReference>
<dbReference type="CDD" id="cd00051">
    <property type="entry name" value="EFh"/>
    <property type="match status" value="1"/>
</dbReference>
<dbReference type="InterPro" id="IPR011992">
    <property type="entry name" value="EF-hand-dom_pair"/>
</dbReference>
<name>A0A024FZT1_9STRA</name>
<feature type="region of interest" description="Disordered" evidence="10">
    <location>
        <begin position="319"/>
        <end position="357"/>
    </location>
</feature>
<evidence type="ECO:0000313" key="12">
    <source>
        <dbReference type="EMBL" id="CCI40016.1"/>
    </source>
</evidence>
<feature type="domain" description="EF-hand" evidence="11">
    <location>
        <begin position="508"/>
        <end position="543"/>
    </location>
</feature>
<dbReference type="AlphaFoldDB" id="A0A024FZT1"/>
<gene>
    <name evidence="12" type="ORF">BN9_008000</name>
</gene>
<sequence length="702" mass="79645">MKQCNAFDLAIEHTYQSLLKVVHTTIVDRWVLRRPPFLFLHKLLVEVLGQYGVFTQEQLSITNLVDREDKAAFLVCAFAFVDLVLTISKEISCLLWISPIKVLAGVEVEFTLLFLRQMCEVHSSADQCIKSEASRKILHAGIPHLYTLGVAFRRGMLLLQALARGFIHRRRLSQSALFLSKSSLIEASDTPQISTFTNKVLDDTSKLSADVVGSKFWFESTDGKIEAGTIVDLDDGMYELVYNEFPRRMERVDSSRMHAVMEASACLNDLMHQEEIGFSLGGDVSVIRPQSHTSKKISGADSVRPTTEASYQNEIHPVRDTGQSVHKRRTRLKPSRCDDQLLHEQPGNTTGQGIEDKIRTLDKRLPPSSSRLSRNSRSLCKITPKTSDITKAQLPDQNDVAKIGIKAASVVHQKAYSEKTITKRKLLVACDGRRRNGLLGVDAIGQSKERQKHDEINLFNEVARHIDTFMKQRQLQIADFFRLFDTDNSSSISPQELVNALAQMDLYLTAEQSQAFCAYVDHDGNGEIDVEELGEILRIAKRENSQPEQAQKDEIHCRGSMYLEAGSQLFKKTKSSLPFVSLHKHRKRIYETFTALDKDDMGIVDATELYVALVQLELPDCRESMIHELVQWSLAMPMLMYSNASVEQSRGCGKDRKLHIRQLIHVLEDGMKSKRSNPFLDMIWLNQFDAQLERGYREMELL</sequence>
<keyword evidence="13" id="KW-1185">Reference proteome</keyword>
<feature type="domain" description="EF-hand" evidence="11">
    <location>
        <begin position="472"/>
        <end position="507"/>
    </location>
</feature>
<dbReference type="GO" id="GO:0005509">
    <property type="term" value="F:calcium ion binding"/>
    <property type="evidence" value="ECO:0007669"/>
    <property type="project" value="InterPro"/>
</dbReference>
<dbReference type="GO" id="GO:0042073">
    <property type="term" value="P:intraciliary transport"/>
    <property type="evidence" value="ECO:0007669"/>
    <property type="project" value="TreeGrafter"/>
</dbReference>
<evidence type="ECO:0000313" key="13">
    <source>
        <dbReference type="Proteomes" id="UP000053237"/>
    </source>
</evidence>
<keyword evidence="7" id="KW-0206">Cytoskeleton</keyword>
<dbReference type="InterPro" id="IPR042576">
    <property type="entry name" value="TRAF3IP1_N_sf"/>
</dbReference>
<reference evidence="12 13" key="1">
    <citation type="submission" date="2012-05" db="EMBL/GenBank/DDBJ databases">
        <title>Recombination and specialization in a pathogen metapopulation.</title>
        <authorList>
            <person name="Gardiner A."/>
            <person name="Kemen E."/>
            <person name="Schultz-Larsen T."/>
            <person name="MacLean D."/>
            <person name="Van Oosterhout C."/>
            <person name="Jones J.D.G."/>
        </authorList>
    </citation>
    <scope>NUCLEOTIDE SEQUENCE [LARGE SCALE GENOMIC DNA]</scope>
    <source>
        <strain evidence="12 13">Ac Nc2</strain>
    </source>
</reference>
<evidence type="ECO:0000256" key="10">
    <source>
        <dbReference type="SAM" id="MobiDB-lite"/>
    </source>
</evidence>
<proteinExistence type="inferred from homology"/>